<evidence type="ECO:0000256" key="2">
    <source>
        <dbReference type="ARBA" id="ARBA00022679"/>
    </source>
</evidence>
<dbReference type="InterPro" id="IPR050997">
    <property type="entry name" value="MAPEG"/>
</dbReference>
<feature type="transmembrane region" description="Helical" evidence="21">
    <location>
        <begin position="5"/>
        <end position="22"/>
    </location>
</feature>
<evidence type="ECO:0000256" key="17">
    <source>
        <dbReference type="ARBA" id="ARBA00051411"/>
    </source>
</evidence>
<evidence type="ECO:0000256" key="10">
    <source>
        <dbReference type="ARBA" id="ARBA00023139"/>
    </source>
</evidence>
<evidence type="ECO:0000256" key="3">
    <source>
        <dbReference type="ARBA" id="ARBA00022692"/>
    </source>
</evidence>
<evidence type="ECO:0000256" key="6">
    <source>
        <dbReference type="ARBA" id="ARBA00023002"/>
    </source>
</evidence>
<dbReference type="GO" id="GO:0004602">
    <property type="term" value="F:glutathione peroxidase activity"/>
    <property type="evidence" value="ECO:0007669"/>
    <property type="project" value="TreeGrafter"/>
</dbReference>
<dbReference type="OrthoDB" id="410651at2759"/>
<evidence type="ECO:0000313" key="22">
    <source>
        <dbReference type="EMBL" id="EPQ27344.1"/>
    </source>
</evidence>
<dbReference type="PANTHER" id="PTHR10250">
    <property type="entry name" value="MICROSOMAL GLUTATHIONE S-TRANSFERASE"/>
    <property type="match status" value="1"/>
</dbReference>
<keyword evidence="3 21" id="KW-0812">Transmembrane</keyword>
<dbReference type="GO" id="GO:0004364">
    <property type="term" value="F:glutathione transferase activity"/>
    <property type="evidence" value="ECO:0007669"/>
    <property type="project" value="TreeGrafter"/>
</dbReference>
<evidence type="ECO:0000256" key="13">
    <source>
        <dbReference type="ARBA" id="ARBA00037884"/>
    </source>
</evidence>
<dbReference type="SUPFAM" id="SSF161084">
    <property type="entry name" value="MAPEG domain-like"/>
    <property type="match status" value="1"/>
</dbReference>
<keyword evidence="7" id="KW-0443">Lipid metabolism</keyword>
<evidence type="ECO:0000256" key="15">
    <source>
        <dbReference type="ARBA" id="ARBA00039056"/>
    </source>
</evidence>
<keyword evidence="2" id="KW-0808">Transferase</keyword>
<comment type="catalytic activity">
    <reaction evidence="16">
        <text>leukotriene C4 = leukotriene A4 + glutathione</text>
        <dbReference type="Rhea" id="RHEA:17617"/>
        <dbReference type="ChEBI" id="CHEBI:57463"/>
        <dbReference type="ChEBI" id="CHEBI:57925"/>
        <dbReference type="ChEBI" id="CHEBI:57973"/>
        <dbReference type="EC" id="4.4.1.20"/>
    </reaction>
    <physiologicalReaction direction="right-to-left" evidence="16">
        <dbReference type="Rhea" id="RHEA:17619"/>
    </physiologicalReaction>
</comment>
<dbReference type="HOGENOM" id="CLU_110291_1_2_1"/>
<comment type="catalytic activity">
    <reaction evidence="17">
        <text>15-deoxy-Delta(12,14)-prostaglandin J2 + glutathione = 15-deoxy-Delta(12,14)-prostaglandin J2-S-(R)-glutathione</text>
        <dbReference type="Rhea" id="RHEA:75963"/>
        <dbReference type="ChEBI" id="CHEBI:57925"/>
        <dbReference type="ChEBI" id="CHEBI:85236"/>
        <dbReference type="ChEBI" id="CHEBI:194498"/>
    </reaction>
    <physiologicalReaction direction="left-to-right" evidence="17">
        <dbReference type="Rhea" id="RHEA:75964"/>
    </physiologicalReaction>
</comment>
<dbReference type="GO" id="GO:0005783">
    <property type="term" value="C:endoplasmic reticulum"/>
    <property type="evidence" value="ECO:0007669"/>
    <property type="project" value="TreeGrafter"/>
</dbReference>
<dbReference type="GO" id="GO:0004464">
    <property type="term" value="F:leukotriene-C4 synthase activity"/>
    <property type="evidence" value="ECO:0007669"/>
    <property type="project" value="UniProtKB-EC"/>
</dbReference>
<keyword evidence="11" id="KW-0456">Lyase</keyword>
<dbReference type="Gene3D" id="1.20.120.550">
    <property type="entry name" value="Membrane associated eicosanoid/glutathione metabolism-like domain"/>
    <property type="match status" value="1"/>
</dbReference>
<evidence type="ECO:0000256" key="18">
    <source>
        <dbReference type="ARBA" id="ARBA00069748"/>
    </source>
</evidence>
<keyword evidence="6" id="KW-0560">Oxidoreductase</keyword>
<gene>
    <name evidence="22" type="ORF">PFL1_05265</name>
</gene>
<keyword evidence="5 21" id="KW-1133">Transmembrane helix</keyword>
<dbReference type="FunFam" id="1.20.120.550:FF:000004">
    <property type="entry name" value="Microsomal glutathione S-transferase 3"/>
    <property type="match status" value="1"/>
</dbReference>
<dbReference type="Proteomes" id="UP000053664">
    <property type="component" value="Unassembled WGS sequence"/>
</dbReference>
<feature type="transmembrane region" description="Helical" evidence="21">
    <location>
        <begin position="149"/>
        <end position="172"/>
    </location>
</feature>
<sequence length="179" mass="19608">MSRNVVYPALTAALPAFYHFYAPKTEAAQGLLLPVGYGYCVASVVSALWLVFIMGAKVGSARKAAGIPYPQMYAEKQEAEKSREAHLFNCAQRVHQNTLENLPSYMFLVLFTGLFYPRLSTGLASTWVVSRVLYMVGYNSGVPRNRVTGAIIGGLSFIGLLMLATYSAFTIVDSANYQI</sequence>
<dbReference type="EMBL" id="KE361640">
    <property type="protein sequence ID" value="EPQ27344.1"/>
    <property type="molecule type" value="Genomic_DNA"/>
</dbReference>
<dbReference type="Pfam" id="PF01124">
    <property type="entry name" value="MAPEG"/>
    <property type="match status" value="1"/>
</dbReference>
<dbReference type="InterPro" id="IPR023352">
    <property type="entry name" value="MAPEG-like_dom_sf"/>
</dbReference>
<evidence type="ECO:0000256" key="12">
    <source>
        <dbReference type="ARBA" id="ARBA00023288"/>
    </source>
</evidence>
<dbReference type="PANTHER" id="PTHR10250:SF26">
    <property type="entry name" value="GLUTATHIONE S-TRANSFERASE 3, MITOCHONDRIAL"/>
    <property type="match status" value="1"/>
</dbReference>
<feature type="transmembrane region" description="Helical" evidence="21">
    <location>
        <begin position="34"/>
        <end position="53"/>
    </location>
</feature>
<evidence type="ECO:0000256" key="7">
    <source>
        <dbReference type="ARBA" id="ARBA00023098"/>
    </source>
</evidence>
<evidence type="ECO:0000313" key="23">
    <source>
        <dbReference type="Proteomes" id="UP000053664"/>
    </source>
</evidence>
<dbReference type="GO" id="GO:0006629">
    <property type="term" value="P:lipid metabolic process"/>
    <property type="evidence" value="ECO:0007669"/>
    <property type="project" value="UniProtKB-KW"/>
</dbReference>
<keyword evidence="10" id="KW-0564">Palmitate</keyword>
<name>A0A061H4I5_9BASI</name>
<keyword evidence="9 21" id="KW-0472">Membrane</keyword>
<feature type="transmembrane region" description="Helical" evidence="21">
    <location>
        <begin position="105"/>
        <end position="129"/>
    </location>
</feature>
<evidence type="ECO:0000256" key="20">
    <source>
        <dbReference type="ARBA" id="ARBA00076908"/>
    </source>
</evidence>
<comment type="pathway">
    <text evidence="14">Lipid metabolism; arachidonate metabolism.</text>
</comment>
<evidence type="ECO:0000256" key="9">
    <source>
        <dbReference type="ARBA" id="ARBA00023136"/>
    </source>
</evidence>
<protein>
    <recommendedName>
        <fullName evidence="18">Glutathione S-transferase 3, mitochondrial</fullName>
        <ecNumber evidence="15">4.4.1.20</ecNumber>
    </recommendedName>
    <alternativeName>
        <fullName evidence="19">Glutathione peroxidase MGST3</fullName>
    </alternativeName>
    <alternativeName>
        <fullName evidence="20">LTC4 synthase MGST3</fullName>
    </alternativeName>
</protein>
<evidence type="ECO:0000256" key="11">
    <source>
        <dbReference type="ARBA" id="ARBA00023239"/>
    </source>
</evidence>
<organism evidence="22 23">
    <name type="scientific">Pseudozyma flocculosa PF-1</name>
    <dbReference type="NCBI Taxonomy" id="1277687"/>
    <lineage>
        <taxon>Eukaryota</taxon>
        <taxon>Fungi</taxon>
        <taxon>Dikarya</taxon>
        <taxon>Basidiomycota</taxon>
        <taxon>Ustilaginomycotina</taxon>
        <taxon>Ustilaginomycetes</taxon>
        <taxon>Ustilaginales</taxon>
        <taxon>Ustilaginaceae</taxon>
        <taxon>Pseudozyma</taxon>
    </lineage>
</organism>
<keyword evidence="4" id="KW-1000">Mitochondrion outer membrane</keyword>
<evidence type="ECO:0000256" key="16">
    <source>
        <dbReference type="ARBA" id="ARBA00049298"/>
    </source>
</evidence>
<dbReference type="KEGG" id="pfp:PFL1_05265"/>
<dbReference type="GO" id="GO:0005741">
    <property type="term" value="C:mitochondrial outer membrane"/>
    <property type="evidence" value="ECO:0007669"/>
    <property type="project" value="UniProtKB-SubCell"/>
</dbReference>
<proteinExistence type="predicted"/>
<evidence type="ECO:0000256" key="8">
    <source>
        <dbReference type="ARBA" id="ARBA00023128"/>
    </source>
</evidence>
<evidence type="ECO:0000256" key="14">
    <source>
        <dbReference type="ARBA" id="ARBA00037916"/>
    </source>
</evidence>
<keyword evidence="12" id="KW-0449">Lipoprotein</keyword>
<evidence type="ECO:0000256" key="5">
    <source>
        <dbReference type="ARBA" id="ARBA00022989"/>
    </source>
</evidence>
<evidence type="ECO:0000256" key="21">
    <source>
        <dbReference type="SAM" id="Phobius"/>
    </source>
</evidence>
<dbReference type="eggNOG" id="ENOG502S4E5">
    <property type="taxonomic scope" value="Eukaryota"/>
</dbReference>
<keyword evidence="8" id="KW-0496">Mitochondrion</keyword>
<dbReference type="InterPro" id="IPR001129">
    <property type="entry name" value="Membr-assoc_MAPEG"/>
</dbReference>
<comment type="pathway">
    <text evidence="13">Lipid metabolism; leukotriene C4 biosynthesis.</text>
</comment>
<dbReference type="RefSeq" id="XP_007880983.1">
    <property type="nucleotide sequence ID" value="XM_007882792.1"/>
</dbReference>
<dbReference type="EC" id="4.4.1.20" evidence="15"/>
<reference evidence="22 23" key="1">
    <citation type="journal article" date="2013" name="Plant Cell">
        <title>The transition from a phytopathogenic smut ancestor to an anamorphic biocontrol agent deciphered by comparative whole-genome analysis.</title>
        <authorList>
            <person name="Lefebvre F."/>
            <person name="Joly D.L."/>
            <person name="Labbe C."/>
            <person name="Teichmann B."/>
            <person name="Linning R."/>
            <person name="Belzile F."/>
            <person name="Bakkeren G."/>
            <person name="Belanger R.R."/>
        </authorList>
    </citation>
    <scope>NUCLEOTIDE SEQUENCE [LARGE SCALE GENOMIC DNA]</scope>
    <source>
        <strain evidence="22 23">PF-1</strain>
    </source>
</reference>
<dbReference type="AlphaFoldDB" id="A0A061H4I5"/>
<dbReference type="GeneID" id="19319360"/>
<evidence type="ECO:0000256" key="1">
    <source>
        <dbReference type="ARBA" id="ARBA00004374"/>
    </source>
</evidence>
<accession>A0A061H4I5</accession>
<comment type="subcellular location">
    <subcellularLocation>
        <location evidence="1">Mitochondrion outer membrane</location>
        <topology evidence="1">Multi-pass membrane protein</topology>
    </subcellularLocation>
</comment>
<dbReference type="GO" id="GO:0005635">
    <property type="term" value="C:nuclear envelope"/>
    <property type="evidence" value="ECO:0007669"/>
    <property type="project" value="TreeGrafter"/>
</dbReference>
<evidence type="ECO:0000256" key="4">
    <source>
        <dbReference type="ARBA" id="ARBA00022787"/>
    </source>
</evidence>
<evidence type="ECO:0000256" key="19">
    <source>
        <dbReference type="ARBA" id="ARBA00075145"/>
    </source>
</evidence>